<evidence type="ECO:0000256" key="4">
    <source>
        <dbReference type="ARBA" id="ARBA00022737"/>
    </source>
</evidence>
<comment type="caution">
    <text evidence="9">Lacks conserved residue(s) required for the propagation of feature annotation.</text>
</comment>
<evidence type="ECO:0000313" key="11">
    <source>
        <dbReference type="EMBL" id="KAJ8018379.1"/>
    </source>
</evidence>
<feature type="domain" description="SRCR" evidence="10">
    <location>
        <begin position="115"/>
        <end position="215"/>
    </location>
</feature>
<dbReference type="PANTHER" id="PTHR19331:SF465">
    <property type="entry name" value="EGG PEPTIDE SPERACT RECEPTOR"/>
    <property type="match status" value="1"/>
</dbReference>
<dbReference type="PANTHER" id="PTHR19331">
    <property type="entry name" value="SCAVENGER RECEPTOR DOMAIN-CONTAINING"/>
    <property type="match status" value="1"/>
</dbReference>
<feature type="disulfide bond" evidence="9">
    <location>
        <begin position="77"/>
        <end position="87"/>
    </location>
</feature>
<dbReference type="OrthoDB" id="536948at2759"/>
<feature type="domain" description="SRCR" evidence="10">
    <location>
        <begin position="438"/>
        <end position="538"/>
    </location>
</feature>
<dbReference type="SMART" id="SM00202">
    <property type="entry name" value="SR"/>
    <property type="match status" value="5"/>
</dbReference>
<feature type="disulfide bond" evidence="9">
    <location>
        <begin position="33"/>
        <end position="97"/>
    </location>
</feature>
<dbReference type="FunFam" id="3.10.250.10:FF:000001">
    <property type="entry name" value="Lysyl oxidase 4 isoform X1"/>
    <property type="match status" value="1"/>
</dbReference>
<comment type="subcellular location">
    <subcellularLocation>
        <location evidence="1">Membrane</location>
        <topology evidence="1">Single-pass membrane protein</topology>
    </subcellularLocation>
</comment>
<dbReference type="SUPFAM" id="SSF56487">
    <property type="entry name" value="SRCR-like"/>
    <property type="match status" value="5"/>
</dbReference>
<keyword evidence="7 9" id="KW-1015">Disulfide bond</keyword>
<feature type="domain" description="SRCR" evidence="10">
    <location>
        <begin position="9"/>
        <end position="108"/>
    </location>
</feature>
<keyword evidence="5" id="KW-1133">Transmembrane helix</keyword>
<feature type="disulfide bond" evidence="9">
    <location>
        <begin position="140"/>
        <end position="204"/>
    </location>
</feature>
<organism evidence="11 12">
    <name type="scientific">Holothuria leucospilota</name>
    <name type="common">Black long sea cucumber</name>
    <name type="synonym">Mertensiothuria leucospilota</name>
    <dbReference type="NCBI Taxonomy" id="206669"/>
    <lineage>
        <taxon>Eukaryota</taxon>
        <taxon>Metazoa</taxon>
        <taxon>Echinodermata</taxon>
        <taxon>Eleutherozoa</taxon>
        <taxon>Echinozoa</taxon>
        <taxon>Holothuroidea</taxon>
        <taxon>Aspidochirotacea</taxon>
        <taxon>Aspidochirotida</taxon>
        <taxon>Holothuriidae</taxon>
        <taxon>Holothuria</taxon>
    </lineage>
</organism>
<dbReference type="PROSITE" id="PS00420">
    <property type="entry name" value="SRCR_1"/>
    <property type="match status" value="1"/>
</dbReference>
<evidence type="ECO:0000256" key="9">
    <source>
        <dbReference type="PROSITE-ProRule" id="PRU00196"/>
    </source>
</evidence>
<dbReference type="InterPro" id="IPR036772">
    <property type="entry name" value="SRCR-like_dom_sf"/>
</dbReference>
<feature type="domain" description="SRCR" evidence="10">
    <location>
        <begin position="222"/>
        <end position="321"/>
    </location>
</feature>
<comment type="caution">
    <text evidence="11">The sequence shown here is derived from an EMBL/GenBank/DDBJ whole genome shotgun (WGS) entry which is preliminary data.</text>
</comment>
<evidence type="ECO:0000259" key="10">
    <source>
        <dbReference type="PROSITE" id="PS50287"/>
    </source>
</evidence>
<evidence type="ECO:0000256" key="3">
    <source>
        <dbReference type="ARBA" id="ARBA00022729"/>
    </source>
</evidence>
<dbReference type="Pfam" id="PF00530">
    <property type="entry name" value="SRCR"/>
    <property type="match status" value="5"/>
</dbReference>
<feature type="disulfide bond" evidence="9">
    <location>
        <begin position="396"/>
        <end position="406"/>
    </location>
</feature>
<dbReference type="PRINTS" id="PR00258">
    <property type="entry name" value="SPERACTRCPTR"/>
</dbReference>
<evidence type="ECO:0000313" key="12">
    <source>
        <dbReference type="Proteomes" id="UP001152320"/>
    </source>
</evidence>
<feature type="disulfide bond" evidence="9">
    <location>
        <begin position="507"/>
        <end position="517"/>
    </location>
</feature>
<dbReference type="PROSITE" id="PS50287">
    <property type="entry name" value="SRCR_2"/>
    <property type="match status" value="5"/>
</dbReference>
<feature type="disulfide bond" evidence="9">
    <location>
        <begin position="476"/>
        <end position="537"/>
    </location>
</feature>
<dbReference type="Proteomes" id="UP001152320">
    <property type="component" value="Unassembled WGS sequence"/>
</dbReference>
<evidence type="ECO:0000256" key="8">
    <source>
        <dbReference type="ARBA" id="ARBA00023180"/>
    </source>
</evidence>
<proteinExistence type="predicted"/>
<accession>A0A9Q1BAY0</accession>
<gene>
    <name evidence="11" type="ORF">HOLleu_43657</name>
</gene>
<keyword evidence="12" id="KW-1185">Reference proteome</keyword>
<keyword evidence="3" id="KW-0732">Signal</keyword>
<keyword evidence="2" id="KW-0812">Transmembrane</keyword>
<feature type="disulfide bond" evidence="9">
    <location>
        <begin position="290"/>
        <end position="300"/>
    </location>
</feature>
<keyword evidence="4" id="KW-0677">Repeat</keyword>
<dbReference type="EMBL" id="JAIZAY010000402">
    <property type="protein sequence ID" value="KAJ8018379.1"/>
    <property type="molecule type" value="Genomic_DNA"/>
</dbReference>
<name>A0A9Q1BAY0_HOLLE</name>
<keyword evidence="6" id="KW-0472">Membrane</keyword>
<feature type="disulfide bond" evidence="9">
    <location>
        <begin position="184"/>
        <end position="194"/>
    </location>
</feature>
<evidence type="ECO:0000256" key="7">
    <source>
        <dbReference type="ARBA" id="ARBA00023157"/>
    </source>
</evidence>
<dbReference type="Gene3D" id="3.10.250.10">
    <property type="entry name" value="SRCR-like domain"/>
    <property type="match status" value="5"/>
</dbReference>
<evidence type="ECO:0000256" key="5">
    <source>
        <dbReference type="ARBA" id="ARBA00022989"/>
    </source>
</evidence>
<dbReference type="FunFam" id="3.10.250.10:FF:000016">
    <property type="entry name" value="Scavenger receptor cysteine-rich protein type 12"/>
    <property type="match status" value="4"/>
</dbReference>
<feature type="disulfide bond" evidence="9">
    <location>
        <begin position="246"/>
        <end position="310"/>
    </location>
</feature>
<evidence type="ECO:0000256" key="6">
    <source>
        <dbReference type="ARBA" id="ARBA00023136"/>
    </source>
</evidence>
<dbReference type="AlphaFoldDB" id="A0A9Q1BAY0"/>
<evidence type="ECO:0000256" key="2">
    <source>
        <dbReference type="ARBA" id="ARBA00022692"/>
    </source>
</evidence>
<dbReference type="GO" id="GO:0016020">
    <property type="term" value="C:membrane"/>
    <property type="evidence" value="ECO:0007669"/>
    <property type="project" value="UniProtKB-SubCell"/>
</dbReference>
<evidence type="ECO:0000256" key="1">
    <source>
        <dbReference type="ARBA" id="ARBA00004167"/>
    </source>
</evidence>
<protein>
    <submittedName>
        <fullName evidence="11">Deleted in malignant brain tumors 1 protein</fullName>
    </submittedName>
</protein>
<reference evidence="11" key="1">
    <citation type="submission" date="2021-10" db="EMBL/GenBank/DDBJ databases">
        <title>Tropical sea cucumber genome reveals ecological adaptation and Cuvierian tubules defense mechanism.</title>
        <authorList>
            <person name="Chen T."/>
        </authorList>
    </citation>
    <scope>NUCLEOTIDE SEQUENCE</scope>
    <source>
        <strain evidence="11">Nanhai2018</strain>
        <tissue evidence="11">Muscle</tissue>
    </source>
</reference>
<dbReference type="InterPro" id="IPR001190">
    <property type="entry name" value="SRCR"/>
</dbReference>
<feature type="domain" description="SRCR" evidence="10">
    <location>
        <begin position="328"/>
        <end position="427"/>
    </location>
</feature>
<feature type="disulfide bond" evidence="9">
    <location>
        <begin position="463"/>
        <end position="527"/>
    </location>
</feature>
<sequence>MSGYGIHGIRLTKTESTPSRVKILYDNQWGSVCGDHEWDLNDARVVCRQLGYGTATHSFTFSPMQGPKLVWMSNVRCHGNETSISSCRHESFQRDNCPIGKYASVICEGTGLQGIRLADGTDNLSGRVKILYEDQWRSVCGDDEWDLNGAKVVCLQLGYEIARPIYNFFRKRGSKIGWMSNVQCQGNEKSILSCRHNRSQQGYCFQGIQAGVVCEGYGLQGIRLIETKRHSSRVDIFYDNQWGLVCADDEWDLNDARVVCRQLGYDNATHISWVSSWKESATVWMSNVQCRGNETSISLCRHERLKQGNCSIKKYAGVICEGYGIRGIFLQNVIKNSSGWVRILKYGYWGFVCPDDEWDLEDARVVCRQLGYGNAMGVKKGYTGLTGRVWMSNVQCRGNETSLSLCRHDRIFEGTCASRWQAGVTCEGKIVRDGLQWIRLVGGYWNSSGRVEVFIDKEWGTVCDDHWDLANAMVVCRELGYQRSLGSTERSFFGRGYGSIWMDNVACTGDETSLADCTKHPTGVHNCDHSEDAGVICAGKKNHSRF</sequence>
<keyword evidence="8" id="KW-0325">Glycoprotein</keyword>